<keyword evidence="2" id="KW-0805">Transcription regulation</keyword>
<reference evidence="7 8" key="1">
    <citation type="submission" date="2024-10" db="EMBL/GenBank/DDBJ databases">
        <title>Aeromonas and Pseudomonas from the Cagarras Archipelago, Rio de Janeiro, Brazil.</title>
        <authorList>
            <person name="Canellas A.L.B."/>
            <person name="Laport M.S."/>
        </authorList>
    </citation>
    <scope>NUCLEOTIDE SEQUENCE [LARGE SCALE GENOMIC DNA]</scope>
    <source>
        <strain evidence="7 8">CPF-4</strain>
    </source>
</reference>
<dbReference type="PANTHER" id="PTHR43133">
    <property type="entry name" value="RNA POLYMERASE ECF-TYPE SIGMA FACTO"/>
    <property type="match status" value="1"/>
</dbReference>
<dbReference type="InterPro" id="IPR013324">
    <property type="entry name" value="RNA_pol_sigma_r3/r4-like"/>
</dbReference>
<dbReference type="EMBL" id="JBINXB010000003">
    <property type="protein sequence ID" value="MFH6565079.1"/>
    <property type="molecule type" value="Genomic_DNA"/>
</dbReference>
<comment type="similarity">
    <text evidence="1">Belongs to the sigma-70 factor family. ECF subfamily.</text>
</comment>
<dbReference type="InterPro" id="IPR036388">
    <property type="entry name" value="WH-like_DNA-bd_sf"/>
</dbReference>
<dbReference type="NCBIfam" id="TIGR02937">
    <property type="entry name" value="sigma70-ECF"/>
    <property type="match status" value="1"/>
</dbReference>
<evidence type="ECO:0000256" key="4">
    <source>
        <dbReference type="ARBA" id="ARBA00023163"/>
    </source>
</evidence>
<keyword evidence="4" id="KW-0804">Transcription</keyword>
<evidence type="ECO:0000256" key="1">
    <source>
        <dbReference type="ARBA" id="ARBA00010641"/>
    </source>
</evidence>
<proteinExistence type="inferred from homology"/>
<dbReference type="SUPFAM" id="SSF88946">
    <property type="entry name" value="Sigma2 domain of RNA polymerase sigma factors"/>
    <property type="match status" value="1"/>
</dbReference>
<dbReference type="InterPro" id="IPR013249">
    <property type="entry name" value="RNA_pol_sigma70_r4_t2"/>
</dbReference>
<gene>
    <name evidence="7" type="ORF">ACHMWK_03655</name>
</gene>
<protein>
    <submittedName>
        <fullName evidence="7">RNA polymerase sigma factor</fullName>
    </submittedName>
</protein>
<dbReference type="RefSeq" id="WP_321835778.1">
    <property type="nucleotide sequence ID" value="NZ_JBINXA010000006.1"/>
</dbReference>
<dbReference type="InterPro" id="IPR007627">
    <property type="entry name" value="RNA_pol_sigma70_r2"/>
</dbReference>
<dbReference type="Gene3D" id="1.10.10.10">
    <property type="entry name" value="Winged helix-like DNA-binding domain superfamily/Winged helix DNA-binding domain"/>
    <property type="match status" value="1"/>
</dbReference>
<comment type="caution">
    <text evidence="7">The sequence shown here is derived from an EMBL/GenBank/DDBJ whole genome shotgun (WGS) entry which is preliminary data.</text>
</comment>
<dbReference type="Pfam" id="PF08281">
    <property type="entry name" value="Sigma70_r4_2"/>
    <property type="match status" value="1"/>
</dbReference>
<keyword evidence="3" id="KW-0731">Sigma factor</keyword>
<keyword evidence="8" id="KW-1185">Reference proteome</keyword>
<organism evidence="7 8">
    <name type="scientific">Pseudomonas kulmbachensis</name>
    <dbReference type="NCBI Taxonomy" id="3043408"/>
    <lineage>
        <taxon>Bacteria</taxon>
        <taxon>Pseudomonadati</taxon>
        <taxon>Pseudomonadota</taxon>
        <taxon>Gammaproteobacteria</taxon>
        <taxon>Pseudomonadales</taxon>
        <taxon>Pseudomonadaceae</taxon>
        <taxon>Pseudomonas</taxon>
    </lineage>
</organism>
<evidence type="ECO:0000256" key="3">
    <source>
        <dbReference type="ARBA" id="ARBA00023082"/>
    </source>
</evidence>
<dbReference type="Gene3D" id="1.10.1740.10">
    <property type="match status" value="1"/>
</dbReference>
<evidence type="ECO:0000313" key="7">
    <source>
        <dbReference type="EMBL" id="MFH6565079.1"/>
    </source>
</evidence>
<evidence type="ECO:0000259" key="5">
    <source>
        <dbReference type="Pfam" id="PF04542"/>
    </source>
</evidence>
<dbReference type="PANTHER" id="PTHR43133:SF51">
    <property type="entry name" value="RNA POLYMERASE SIGMA FACTOR"/>
    <property type="match status" value="1"/>
</dbReference>
<evidence type="ECO:0000259" key="6">
    <source>
        <dbReference type="Pfam" id="PF08281"/>
    </source>
</evidence>
<feature type="domain" description="RNA polymerase sigma factor 70 region 4 type 2" evidence="6">
    <location>
        <begin position="99"/>
        <end position="151"/>
    </location>
</feature>
<dbReference type="InterPro" id="IPR013325">
    <property type="entry name" value="RNA_pol_sigma_r2"/>
</dbReference>
<dbReference type="SUPFAM" id="SSF88659">
    <property type="entry name" value="Sigma3 and sigma4 domains of RNA polymerase sigma factors"/>
    <property type="match status" value="1"/>
</dbReference>
<dbReference type="InterPro" id="IPR039425">
    <property type="entry name" value="RNA_pol_sigma-70-like"/>
</dbReference>
<dbReference type="Pfam" id="PF04542">
    <property type="entry name" value="Sigma70_r2"/>
    <property type="match status" value="1"/>
</dbReference>
<evidence type="ECO:0000256" key="2">
    <source>
        <dbReference type="ARBA" id="ARBA00023015"/>
    </source>
</evidence>
<name>A0ABW7LVR5_9PSED</name>
<evidence type="ECO:0000313" key="8">
    <source>
        <dbReference type="Proteomes" id="UP001609821"/>
    </source>
</evidence>
<dbReference type="Proteomes" id="UP001609821">
    <property type="component" value="Unassembled WGS sequence"/>
</dbReference>
<feature type="domain" description="RNA polymerase sigma-70 region 2" evidence="5">
    <location>
        <begin position="2"/>
        <end position="61"/>
    </location>
</feature>
<sequence>MRRRCRQLTRCSQDAEDAFSELRLRLFSLFDKEPERLITIDNVQAWLRRVATNLCIDRIRQSPVTCSLDWLDQDLYDSVTWQPLCYSPEHTASLHQSLEALSLAMDQLPVLLCEALELRCIEGAEYQNMASKLAISEQNARKRVQLARQQLRAVLGKLGKDNEGFE</sequence>
<dbReference type="InterPro" id="IPR014284">
    <property type="entry name" value="RNA_pol_sigma-70_dom"/>
</dbReference>
<accession>A0ABW7LVR5</accession>